<protein>
    <submittedName>
        <fullName evidence="2">Uncharacterized protein</fullName>
    </submittedName>
</protein>
<dbReference type="Proteomes" id="UP000287651">
    <property type="component" value="Unassembled WGS sequence"/>
</dbReference>
<name>A0A427BBL4_ENSVE</name>
<feature type="region of interest" description="Disordered" evidence="1">
    <location>
        <begin position="1"/>
        <end position="62"/>
    </location>
</feature>
<reference evidence="2 3" key="1">
    <citation type="journal article" date="2014" name="Agronomy (Basel)">
        <title>A Draft Genome Sequence for Ensete ventricosum, the Drought-Tolerant Tree Against Hunger.</title>
        <authorList>
            <person name="Harrison J."/>
            <person name="Moore K.A."/>
            <person name="Paszkiewicz K."/>
            <person name="Jones T."/>
            <person name="Grant M."/>
            <person name="Ambacheew D."/>
            <person name="Muzemil S."/>
            <person name="Studholme D.J."/>
        </authorList>
    </citation>
    <scope>NUCLEOTIDE SEQUENCE [LARGE SCALE GENOMIC DNA]</scope>
</reference>
<evidence type="ECO:0000313" key="3">
    <source>
        <dbReference type="Proteomes" id="UP000287651"/>
    </source>
</evidence>
<organism evidence="2 3">
    <name type="scientific">Ensete ventricosum</name>
    <name type="common">Abyssinian banana</name>
    <name type="synonym">Musa ensete</name>
    <dbReference type="NCBI Taxonomy" id="4639"/>
    <lineage>
        <taxon>Eukaryota</taxon>
        <taxon>Viridiplantae</taxon>
        <taxon>Streptophyta</taxon>
        <taxon>Embryophyta</taxon>
        <taxon>Tracheophyta</taxon>
        <taxon>Spermatophyta</taxon>
        <taxon>Magnoliopsida</taxon>
        <taxon>Liliopsida</taxon>
        <taxon>Zingiberales</taxon>
        <taxon>Musaceae</taxon>
        <taxon>Ensete</taxon>
    </lineage>
</organism>
<accession>A0A427BBL4</accession>
<comment type="caution">
    <text evidence="2">The sequence shown here is derived from an EMBL/GenBank/DDBJ whole genome shotgun (WGS) entry which is preliminary data.</text>
</comment>
<evidence type="ECO:0000313" key="2">
    <source>
        <dbReference type="EMBL" id="RRT85901.1"/>
    </source>
</evidence>
<dbReference type="EMBL" id="AMZH03000044">
    <property type="protein sequence ID" value="RRT85901.1"/>
    <property type="molecule type" value="Genomic_DNA"/>
</dbReference>
<dbReference type="AlphaFoldDB" id="A0A427BBL4"/>
<gene>
    <name evidence="2" type="ORF">B296_00003777</name>
</gene>
<sequence>MSISDLWAGSLEEHPAEKKPTEGHLTGKEPAKATRKELAEGHPVGKEPAERHPVEKEPEVVGKKPVEEYLARTEGRLVKQSVTPPGMPKGRSLRQGESSMGEIILSACSLFGKKKRLPSPLSIAIGAARAQVERKR</sequence>
<proteinExistence type="predicted"/>
<evidence type="ECO:0000256" key="1">
    <source>
        <dbReference type="SAM" id="MobiDB-lite"/>
    </source>
</evidence>
<feature type="compositionally biased region" description="Basic and acidic residues" evidence="1">
    <location>
        <begin position="11"/>
        <end position="62"/>
    </location>
</feature>